<keyword evidence="3" id="KW-0343">GTPase activation</keyword>
<dbReference type="InterPro" id="IPR008936">
    <property type="entry name" value="Rho_GTPase_activation_prot"/>
</dbReference>
<dbReference type="GO" id="GO:0005829">
    <property type="term" value="C:cytosol"/>
    <property type="evidence" value="ECO:0007669"/>
    <property type="project" value="UniProtKB-SubCell"/>
</dbReference>
<dbReference type="Proteomes" id="UP000796761">
    <property type="component" value="Unassembled WGS sequence"/>
</dbReference>
<dbReference type="InterPro" id="IPR036412">
    <property type="entry name" value="HAD-like_sf"/>
</dbReference>
<dbReference type="InterPro" id="IPR047165">
    <property type="entry name" value="RHG17/44/SH3BP1-like"/>
</dbReference>
<feature type="compositionally biased region" description="Pro residues" evidence="9">
    <location>
        <begin position="590"/>
        <end position="600"/>
    </location>
</feature>
<keyword evidence="8" id="KW-0175">Coiled coil</keyword>
<keyword evidence="5" id="KW-0963">Cytoplasm</keyword>
<evidence type="ECO:0000256" key="3">
    <source>
        <dbReference type="ARBA" id="ARBA00022468"/>
    </source>
</evidence>
<dbReference type="SMART" id="SM00721">
    <property type="entry name" value="BAR"/>
    <property type="match status" value="1"/>
</dbReference>
<evidence type="ECO:0000259" key="11">
    <source>
        <dbReference type="PROSITE" id="PS51021"/>
    </source>
</evidence>
<keyword evidence="13" id="KW-1185">Reference proteome</keyword>
<gene>
    <name evidence="12" type="ORF">HGM15179_004466</name>
</gene>
<dbReference type="GO" id="GO:0005096">
    <property type="term" value="F:GTPase activator activity"/>
    <property type="evidence" value="ECO:0007669"/>
    <property type="project" value="UniProtKB-KW"/>
</dbReference>
<evidence type="ECO:0000256" key="4">
    <source>
        <dbReference type="ARBA" id="ARBA00022475"/>
    </source>
</evidence>
<feature type="region of interest" description="Disordered" evidence="9">
    <location>
        <begin position="486"/>
        <end position="620"/>
    </location>
</feature>
<dbReference type="Pfam" id="PF03114">
    <property type="entry name" value="BAR"/>
    <property type="match status" value="1"/>
</dbReference>
<dbReference type="SUPFAM" id="SSF56784">
    <property type="entry name" value="HAD-like"/>
    <property type="match status" value="1"/>
</dbReference>
<dbReference type="PROSITE" id="PS51021">
    <property type="entry name" value="BAR"/>
    <property type="match status" value="1"/>
</dbReference>
<evidence type="ECO:0000256" key="6">
    <source>
        <dbReference type="ARBA" id="ARBA00022553"/>
    </source>
</evidence>
<dbReference type="FunFam" id="1.20.1270.60:FF:000053">
    <property type="entry name" value="SH3 domain-binding protein 1"/>
    <property type="match status" value="1"/>
</dbReference>
<dbReference type="GO" id="GO:0005886">
    <property type="term" value="C:plasma membrane"/>
    <property type="evidence" value="ECO:0007669"/>
    <property type="project" value="UniProtKB-SubCell"/>
</dbReference>
<evidence type="ECO:0000256" key="9">
    <source>
        <dbReference type="SAM" id="MobiDB-lite"/>
    </source>
</evidence>
<dbReference type="PANTHER" id="PTHR14130">
    <property type="entry name" value="3BP-1 RELATED RHOGAP"/>
    <property type="match status" value="1"/>
</dbReference>
<dbReference type="GO" id="GO:0007165">
    <property type="term" value="P:signal transduction"/>
    <property type="evidence" value="ECO:0007669"/>
    <property type="project" value="InterPro"/>
</dbReference>
<dbReference type="Gene3D" id="3.40.50.1000">
    <property type="entry name" value="HAD superfamily/HAD-like"/>
    <property type="match status" value="1"/>
</dbReference>
<dbReference type="Gene3D" id="1.20.1270.60">
    <property type="entry name" value="Arfaptin homology (AH) domain/BAR domain"/>
    <property type="match status" value="1"/>
</dbReference>
<organism evidence="12 13">
    <name type="scientific">Zosterops borbonicus</name>
    <dbReference type="NCBI Taxonomy" id="364589"/>
    <lineage>
        <taxon>Eukaryota</taxon>
        <taxon>Metazoa</taxon>
        <taxon>Chordata</taxon>
        <taxon>Craniata</taxon>
        <taxon>Vertebrata</taxon>
        <taxon>Euteleostomi</taxon>
        <taxon>Archelosauria</taxon>
        <taxon>Archosauria</taxon>
        <taxon>Dinosauria</taxon>
        <taxon>Saurischia</taxon>
        <taxon>Theropoda</taxon>
        <taxon>Coelurosauria</taxon>
        <taxon>Aves</taxon>
        <taxon>Neognathae</taxon>
        <taxon>Neoaves</taxon>
        <taxon>Telluraves</taxon>
        <taxon>Australaves</taxon>
        <taxon>Passeriformes</taxon>
        <taxon>Sylvioidea</taxon>
        <taxon>Zosteropidae</taxon>
        <taxon>Zosterops</taxon>
    </lineage>
</organism>
<dbReference type="InterPro" id="IPR004148">
    <property type="entry name" value="BAR_dom"/>
</dbReference>
<keyword evidence="6" id="KW-0597">Phosphoprotein</keyword>
<feature type="compositionally biased region" description="Pro residues" evidence="9">
    <location>
        <begin position="552"/>
        <end position="563"/>
    </location>
</feature>
<evidence type="ECO:0000256" key="7">
    <source>
        <dbReference type="ARBA" id="ARBA00023136"/>
    </source>
</evidence>
<feature type="domain" description="Rho-GAP" evidence="10">
    <location>
        <begin position="273"/>
        <end position="464"/>
    </location>
</feature>
<comment type="caution">
    <text evidence="12">The sequence shown here is derived from an EMBL/GenBank/DDBJ whole genome shotgun (WGS) entry which is preliminary data.</text>
</comment>
<accession>A0A8K1LQW0</accession>
<dbReference type="GO" id="GO:0032956">
    <property type="term" value="P:regulation of actin cytoskeleton organization"/>
    <property type="evidence" value="ECO:0007669"/>
    <property type="project" value="TreeGrafter"/>
</dbReference>
<keyword evidence="4" id="KW-1003">Cell membrane</keyword>
<evidence type="ECO:0000256" key="1">
    <source>
        <dbReference type="ARBA" id="ARBA00004202"/>
    </source>
</evidence>
<dbReference type="AlphaFoldDB" id="A0A8K1LQW0"/>
<dbReference type="FunFam" id="3.40.50.1000:FF:000163">
    <property type="entry name" value="Pyridoxal phosphate phosphatase"/>
    <property type="match status" value="1"/>
</dbReference>
<evidence type="ECO:0000256" key="2">
    <source>
        <dbReference type="ARBA" id="ARBA00004514"/>
    </source>
</evidence>
<evidence type="ECO:0000256" key="8">
    <source>
        <dbReference type="SAM" id="Coils"/>
    </source>
</evidence>
<dbReference type="SMART" id="SM00324">
    <property type="entry name" value="RhoGAP"/>
    <property type="match status" value="1"/>
</dbReference>
<dbReference type="FunFam" id="1.10.555.10:FF:000001">
    <property type="entry name" value="Rho GTPase activating protein 44"/>
    <property type="match status" value="1"/>
</dbReference>
<evidence type="ECO:0000313" key="13">
    <source>
        <dbReference type="Proteomes" id="UP000796761"/>
    </source>
</evidence>
<proteinExistence type="predicted"/>
<dbReference type="PANTHER" id="PTHR14130:SF12">
    <property type="entry name" value="BARGIN-RELATED"/>
    <property type="match status" value="1"/>
</dbReference>
<keyword evidence="7" id="KW-0472">Membrane</keyword>
<dbReference type="SUPFAM" id="SSF103657">
    <property type="entry name" value="BAR/IMD domain-like"/>
    <property type="match status" value="1"/>
</dbReference>
<protein>
    <recommendedName>
        <fullName evidence="14">SH3 domain-binding protein 1</fullName>
    </recommendedName>
</protein>
<comment type="subcellular location">
    <subcellularLocation>
        <location evidence="1">Cell membrane</location>
        <topology evidence="1">Peripheral membrane protein</topology>
    </subcellularLocation>
    <subcellularLocation>
        <location evidence="2">Cytoplasm</location>
        <location evidence="2">Cytosol</location>
    </subcellularLocation>
</comment>
<dbReference type="Pfam" id="PF00620">
    <property type="entry name" value="RhoGAP"/>
    <property type="match status" value="1"/>
</dbReference>
<evidence type="ECO:0000256" key="5">
    <source>
        <dbReference type="ARBA" id="ARBA00022490"/>
    </source>
</evidence>
<dbReference type="PROSITE" id="PS50238">
    <property type="entry name" value="RHOGAP"/>
    <property type="match status" value="1"/>
</dbReference>
<dbReference type="GO" id="GO:0035020">
    <property type="term" value="P:regulation of Rac protein signal transduction"/>
    <property type="evidence" value="ECO:0007669"/>
    <property type="project" value="TreeGrafter"/>
</dbReference>
<evidence type="ECO:0000313" key="12">
    <source>
        <dbReference type="EMBL" id="TRZ22621.1"/>
    </source>
</evidence>
<dbReference type="Pfam" id="PF13242">
    <property type="entry name" value="Hydrolase_like"/>
    <property type="match status" value="1"/>
</dbReference>
<dbReference type="OrthoDB" id="19923at2759"/>
<evidence type="ECO:0000259" key="10">
    <source>
        <dbReference type="PROSITE" id="PS50238"/>
    </source>
</evidence>
<dbReference type="Gene3D" id="1.10.555.10">
    <property type="entry name" value="Rho GTPase activation protein"/>
    <property type="match status" value="1"/>
</dbReference>
<reference evidence="12" key="1">
    <citation type="submission" date="2019-04" db="EMBL/GenBank/DDBJ databases">
        <title>Genome assembly of Zosterops borbonicus 15179.</title>
        <authorList>
            <person name="Leroy T."/>
            <person name="Anselmetti Y."/>
            <person name="Tilak M.-K."/>
            <person name="Nabholz B."/>
        </authorList>
    </citation>
    <scope>NUCLEOTIDE SEQUENCE</scope>
    <source>
        <strain evidence="12">HGM_15179</strain>
        <tissue evidence="12">Muscle</tissue>
    </source>
</reference>
<dbReference type="SUPFAM" id="SSF48350">
    <property type="entry name" value="GTPase activation domain, GAP"/>
    <property type="match status" value="1"/>
</dbReference>
<dbReference type="InterPro" id="IPR023214">
    <property type="entry name" value="HAD_sf"/>
</dbReference>
<dbReference type="InterPro" id="IPR000198">
    <property type="entry name" value="RhoGAP_dom"/>
</dbReference>
<name>A0A8K1LQW0_9PASS</name>
<dbReference type="InterPro" id="IPR027267">
    <property type="entry name" value="AH/BAR_dom_sf"/>
</dbReference>
<feature type="compositionally biased region" description="Pro residues" evidence="9">
    <location>
        <begin position="522"/>
        <end position="537"/>
    </location>
</feature>
<sequence length="723" mass="79295">MMKRQFNRMRQQLSHPNTTIRAQEATELLSEDLLQIEQRIEPAKRAAHSVSKRLQACLQGQCGSEMDKRVKKLPLMALSMAMAESFKELDTESSLGKVLEMGCCIQSSLAKIVAEFEIALEHYILQPLNKLSEEELPVILKRKKTLQKLISDWNTIKSRLNQAAKSSSNSTGAGAGPGASSAANKLEILKEEEEEVKRKVEKCRDEYMADLYHFSTKEDIYASYFIKLLEIQAQYHRQSLESLESALAELRESHRQTEPSFTTDIPVAGYYGVSLETHLKSLGREIALPIEACVMMLLASGMKEEGLFRLAAGASVLRKLKSSLASGSNALEEFYSDPHAVAGALKSYLRELPQPLMTFELYDEWVKVASLKDIDNRIQSLRDTCSRLPQDSYNNLRYLIKFLAKLAEHQEVNKMTPSNIAIVLGPNLLWSQQSTGDPMQLDLASVSSIQAVVEALIQNVDTLFPEEVDFNVSGMFMLPTNTGLCKAPPVEEPTPMTPPASTLLDGEATSRDPEPRSQPASPALPRPSPEAAGPPAPMTTDNTTRKGKRPAPARPTMPPPPVTQPWSMAPAQTASPKALPRRTAPSRAPSIPPPLPPQPAPRHSRDVPPSPKPPTGTGSLTAAVETASGRKALVVGKPNTYMFDCIVERFGVDPSRTLMVGDRLETDILFGKNCGLATILTLTGVSRLEEAQAYMASDNAAAKDLVPNYYVNSIADLIPGLDE</sequence>
<feature type="domain" description="BAR" evidence="11">
    <location>
        <begin position="18"/>
        <end position="259"/>
    </location>
</feature>
<feature type="coiled-coil region" evidence="8">
    <location>
        <begin position="179"/>
        <end position="206"/>
    </location>
</feature>
<evidence type="ECO:0008006" key="14">
    <source>
        <dbReference type="Google" id="ProtNLM"/>
    </source>
</evidence>
<dbReference type="EMBL" id="SWJQ01000091">
    <property type="protein sequence ID" value="TRZ22621.1"/>
    <property type="molecule type" value="Genomic_DNA"/>
</dbReference>